<protein>
    <submittedName>
        <fullName evidence="1">Uncharacterized protein</fullName>
    </submittedName>
</protein>
<evidence type="ECO:0000313" key="1">
    <source>
        <dbReference type="EMBL" id="AMQ57726.1"/>
    </source>
</evidence>
<sequence>MKFWLFWLTLVLFHSASGQESGRWPSPLSSIEVKNLDLIAIDSRDQIFISSTTGDIFLYQSTGVQSNLFSPPRQGRLQQLEASWTVNIFSFSADLQSYRILDRFLNPLVEKDFLTYGITLPRAATLGNNNVIWVYDEADLSLKSLNYSQGELIQSQPLNLILSPEQLAVQEIKEYKNRVFLRVKDSGIFLFDNQANFIQSLPVSGKGRLCFYRENLLWIHENSLQIFSLTTQETFTLGPLPQAEIQSIQIGQKVVVLASQDRLWIYPLPEFLKTF</sequence>
<reference evidence="1 2" key="2">
    <citation type="journal article" date="2016" name="Genome Announc.">
        <title>Complete Genome Sequence of Algoriphagus sp. Strain M8-2, Isolated from a Brackish Lake.</title>
        <authorList>
            <person name="Muraguchi Y."/>
            <person name="Kushimoto K."/>
            <person name="Ohtsubo Y."/>
            <person name="Suzuki T."/>
            <person name="Dohra H."/>
            <person name="Kimbara K."/>
            <person name="Shintani M."/>
        </authorList>
    </citation>
    <scope>NUCLEOTIDE SEQUENCE [LARGE SCALE GENOMIC DNA]</scope>
    <source>
        <strain evidence="1 2">M8-2</strain>
    </source>
</reference>
<dbReference type="STRING" id="1727163.AO498_14835"/>
<evidence type="ECO:0000313" key="2">
    <source>
        <dbReference type="Proteomes" id="UP000073816"/>
    </source>
</evidence>
<dbReference type="OrthoDB" id="1116010at2"/>
<keyword evidence="2" id="KW-1185">Reference proteome</keyword>
<dbReference type="EMBL" id="CP012836">
    <property type="protein sequence ID" value="AMQ57726.1"/>
    <property type="molecule type" value="Genomic_DNA"/>
</dbReference>
<gene>
    <name evidence="1" type="ORF">AO498_14835</name>
</gene>
<accession>A0A142ERH1</accession>
<name>A0A142ERH1_9BACT</name>
<proteinExistence type="predicted"/>
<dbReference type="AlphaFoldDB" id="A0A142ERH1"/>
<dbReference type="RefSeq" id="WP_067549392.1">
    <property type="nucleotide sequence ID" value="NZ_CP012836.1"/>
</dbReference>
<reference evidence="2" key="1">
    <citation type="submission" date="2015-09" db="EMBL/GenBank/DDBJ databases">
        <title>Complete sequence of Algoriphagus sp. M8-2.</title>
        <authorList>
            <person name="Shintani M."/>
        </authorList>
    </citation>
    <scope>NUCLEOTIDE SEQUENCE [LARGE SCALE GENOMIC DNA]</scope>
    <source>
        <strain evidence="2">M8-2</strain>
    </source>
</reference>
<dbReference type="PATRIC" id="fig|1727163.4.peg.3114"/>
<dbReference type="Proteomes" id="UP000073816">
    <property type="component" value="Chromosome"/>
</dbReference>
<organism evidence="1 2">
    <name type="scientific">Algoriphagus sanaruensis</name>
    <dbReference type="NCBI Taxonomy" id="1727163"/>
    <lineage>
        <taxon>Bacteria</taxon>
        <taxon>Pseudomonadati</taxon>
        <taxon>Bacteroidota</taxon>
        <taxon>Cytophagia</taxon>
        <taxon>Cytophagales</taxon>
        <taxon>Cyclobacteriaceae</taxon>
        <taxon>Algoriphagus</taxon>
    </lineage>
</organism>
<dbReference type="KEGG" id="alm:AO498_14835"/>